<protein>
    <submittedName>
        <fullName evidence="3">Short-chain dehydrogenase/reductase SDR</fullName>
    </submittedName>
</protein>
<reference evidence="3 4" key="1">
    <citation type="journal article" date="2015" name="PeerJ">
        <title>First genomic representation of candidate bacterial phylum KSB3 points to enhanced environmental sensing as a trigger of wastewater bulking.</title>
        <authorList>
            <person name="Sekiguchi Y."/>
            <person name="Ohashi A."/>
            <person name="Parks D.H."/>
            <person name="Yamauchi T."/>
            <person name="Tyson G.W."/>
            <person name="Hugenholtz P."/>
        </authorList>
    </citation>
    <scope>NUCLEOTIDE SEQUENCE [LARGE SCALE GENOMIC DNA]</scope>
</reference>
<gene>
    <name evidence="3" type="ORF">U27_03257</name>
</gene>
<evidence type="ECO:0000256" key="2">
    <source>
        <dbReference type="RuleBase" id="RU000363"/>
    </source>
</evidence>
<name>A0A081BVE0_VECG1</name>
<evidence type="ECO:0000313" key="3">
    <source>
        <dbReference type="EMBL" id="GAK56295.1"/>
    </source>
</evidence>
<dbReference type="Pfam" id="PF00106">
    <property type="entry name" value="adh_short"/>
    <property type="match status" value="1"/>
</dbReference>
<dbReference type="EMBL" id="DF820464">
    <property type="protein sequence ID" value="GAK56295.1"/>
    <property type="molecule type" value="Genomic_DNA"/>
</dbReference>
<evidence type="ECO:0000313" key="4">
    <source>
        <dbReference type="Proteomes" id="UP000030661"/>
    </source>
</evidence>
<keyword evidence="4" id="KW-1185">Reference proteome</keyword>
<dbReference type="AlphaFoldDB" id="A0A081BVE0"/>
<organism evidence="3 4">
    <name type="scientific">Vecturithrix granuli</name>
    <dbReference type="NCBI Taxonomy" id="1499967"/>
    <lineage>
        <taxon>Bacteria</taxon>
        <taxon>Candidatus Moduliflexota</taxon>
        <taxon>Candidatus Vecturitrichia</taxon>
        <taxon>Candidatus Vecturitrichales</taxon>
        <taxon>Candidatus Vecturitrichaceae</taxon>
        <taxon>Candidatus Vecturithrix</taxon>
    </lineage>
</organism>
<dbReference type="InterPro" id="IPR036291">
    <property type="entry name" value="NAD(P)-bd_dom_sf"/>
</dbReference>
<proteinExistence type="inferred from homology"/>
<dbReference type="PANTHER" id="PTHR42879:SF2">
    <property type="entry name" value="3-OXOACYL-[ACYL-CARRIER-PROTEIN] REDUCTASE FABG"/>
    <property type="match status" value="1"/>
</dbReference>
<dbReference type="InterPro" id="IPR050259">
    <property type="entry name" value="SDR"/>
</dbReference>
<dbReference type="HOGENOM" id="CLU_010194_2_10_0"/>
<sequence>MNTCSLQGKVALVTGASRGIGRAIAFALAQQGVIVVGTARSEETLQTVQHEIITVGGTFHCVVANLADPDSPKKIVDTTIAACGRLDILVNNAGIVAEGPLLEATVEEWDRLMAVNARAPFLLCKEAIPFMKAAGGGTILQIVSVIGVKAYVNQGIYTASKHALMGMSKVLAQEVQKDNIRVHTILPGGVATDMIAQVRPDLNPEELMQPEDIAEIVIFLLTHRSNAVIDDIHVRRANSSPWF</sequence>
<dbReference type="InterPro" id="IPR020904">
    <property type="entry name" value="Sc_DH/Rdtase_CS"/>
</dbReference>
<dbReference type="InterPro" id="IPR002347">
    <property type="entry name" value="SDR_fam"/>
</dbReference>
<dbReference type="PRINTS" id="PR00081">
    <property type="entry name" value="GDHRDH"/>
</dbReference>
<dbReference type="CDD" id="cd05233">
    <property type="entry name" value="SDR_c"/>
    <property type="match status" value="1"/>
</dbReference>
<dbReference type="GO" id="GO:0032787">
    <property type="term" value="P:monocarboxylic acid metabolic process"/>
    <property type="evidence" value="ECO:0007669"/>
    <property type="project" value="UniProtKB-ARBA"/>
</dbReference>
<evidence type="ECO:0000256" key="1">
    <source>
        <dbReference type="ARBA" id="ARBA00006484"/>
    </source>
</evidence>
<dbReference type="Gene3D" id="3.40.50.720">
    <property type="entry name" value="NAD(P)-binding Rossmann-like Domain"/>
    <property type="match status" value="1"/>
</dbReference>
<accession>A0A081BVE0</accession>
<dbReference type="FunFam" id="3.40.50.720:FF:000084">
    <property type="entry name" value="Short-chain dehydrogenase reductase"/>
    <property type="match status" value="1"/>
</dbReference>
<dbReference type="STRING" id="1499967.U27_03257"/>
<dbReference type="SUPFAM" id="SSF51735">
    <property type="entry name" value="NAD(P)-binding Rossmann-fold domains"/>
    <property type="match status" value="1"/>
</dbReference>
<comment type="similarity">
    <text evidence="1 2">Belongs to the short-chain dehydrogenases/reductases (SDR) family.</text>
</comment>
<dbReference type="PRINTS" id="PR00080">
    <property type="entry name" value="SDRFAMILY"/>
</dbReference>
<dbReference type="PANTHER" id="PTHR42879">
    <property type="entry name" value="3-OXOACYL-(ACYL-CARRIER-PROTEIN) REDUCTASE"/>
    <property type="match status" value="1"/>
</dbReference>
<dbReference type="eggNOG" id="COG4221">
    <property type="taxonomic scope" value="Bacteria"/>
</dbReference>
<dbReference type="PROSITE" id="PS00061">
    <property type="entry name" value="ADH_SHORT"/>
    <property type="match status" value="1"/>
</dbReference>
<dbReference type="Proteomes" id="UP000030661">
    <property type="component" value="Unassembled WGS sequence"/>
</dbReference>